<gene>
    <name evidence="4" type="ORF">CCAM_LOCUS10646</name>
</gene>
<feature type="compositionally biased region" description="Basic residues" evidence="2">
    <location>
        <begin position="227"/>
        <end position="240"/>
    </location>
</feature>
<dbReference type="EMBL" id="OOIL02000746">
    <property type="protein sequence ID" value="VFQ68870.1"/>
    <property type="molecule type" value="Genomic_DNA"/>
</dbReference>
<dbReference type="InterPro" id="IPR007321">
    <property type="entry name" value="Transposase_28"/>
</dbReference>
<feature type="coiled-coil region" evidence="1">
    <location>
        <begin position="319"/>
        <end position="385"/>
    </location>
</feature>
<protein>
    <recommendedName>
        <fullName evidence="3">Transposase (putative) gypsy type domain-containing protein</fullName>
    </recommendedName>
</protein>
<dbReference type="Pfam" id="PF04195">
    <property type="entry name" value="Transposase_28"/>
    <property type="match status" value="1"/>
</dbReference>
<reference evidence="4 5" key="1">
    <citation type="submission" date="2018-04" db="EMBL/GenBank/DDBJ databases">
        <authorList>
            <person name="Vogel A."/>
        </authorList>
    </citation>
    <scope>NUCLEOTIDE SEQUENCE [LARGE SCALE GENOMIC DNA]</scope>
</reference>
<feature type="region of interest" description="Disordered" evidence="2">
    <location>
        <begin position="227"/>
        <end position="252"/>
    </location>
</feature>
<evidence type="ECO:0000313" key="5">
    <source>
        <dbReference type="Proteomes" id="UP000595140"/>
    </source>
</evidence>
<dbReference type="Proteomes" id="UP000595140">
    <property type="component" value="Unassembled WGS sequence"/>
</dbReference>
<sequence>MACCFAFPLSDKTAAGRHSSLPATLASSLVLPPLPDPFSFYFRSVPSFTLMIISDSDSASPSSNSRQADQSATGHDQAREGPRVRLDENIMALCHCQIIDRGFTDATDMVGPSIEVLRPTSTQTALDAPSGFFTVHLASLKKGLRFPLHSLLIEFLNEVDLLPCQLVPNSHRYIAGYLIRCKKVGVKPTLDHFLFTFKLTKVEPQGLEEEMDGDLLIGHFIAGRKRKRDATRQSKSRRSSSRGEDSPLREQVVIEVEDQDDAALETGTMAISSPPRSLMLGGDLDRARISAGSEDDLNNMVLLKLSQATLGMIELVGQRQDRQAAMDEAKKAAEDKQKELQDEVARLARELEEEKGRSANLETKNASLSSEAHRLEEAIESFKSSPEFTAVAMERMGKLVVEWLNTRPGAQWMVKESEKTFSCGLFRAQLVFRDKLARLPKGISLPDLGLPPPCRAFAEFDPSPYLDEESSSAFDEEEETAAQGNQDGQGDQGPGTNLAASKAGGGTSLGI</sequence>
<evidence type="ECO:0000256" key="1">
    <source>
        <dbReference type="SAM" id="Coils"/>
    </source>
</evidence>
<feature type="compositionally biased region" description="Low complexity" evidence="2">
    <location>
        <begin position="481"/>
        <end position="497"/>
    </location>
</feature>
<keyword evidence="1" id="KW-0175">Coiled coil</keyword>
<dbReference type="AlphaFoldDB" id="A0A484KU84"/>
<feature type="region of interest" description="Disordered" evidence="2">
    <location>
        <begin position="58"/>
        <end position="81"/>
    </location>
</feature>
<evidence type="ECO:0000313" key="4">
    <source>
        <dbReference type="EMBL" id="VFQ68870.1"/>
    </source>
</evidence>
<name>A0A484KU84_9ASTE</name>
<proteinExistence type="predicted"/>
<organism evidence="4 5">
    <name type="scientific">Cuscuta campestris</name>
    <dbReference type="NCBI Taxonomy" id="132261"/>
    <lineage>
        <taxon>Eukaryota</taxon>
        <taxon>Viridiplantae</taxon>
        <taxon>Streptophyta</taxon>
        <taxon>Embryophyta</taxon>
        <taxon>Tracheophyta</taxon>
        <taxon>Spermatophyta</taxon>
        <taxon>Magnoliopsida</taxon>
        <taxon>eudicotyledons</taxon>
        <taxon>Gunneridae</taxon>
        <taxon>Pentapetalae</taxon>
        <taxon>asterids</taxon>
        <taxon>lamiids</taxon>
        <taxon>Solanales</taxon>
        <taxon>Convolvulaceae</taxon>
        <taxon>Cuscuteae</taxon>
        <taxon>Cuscuta</taxon>
        <taxon>Cuscuta subgen. Grammica</taxon>
        <taxon>Cuscuta sect. Cleistogrammica</taxon>
    </lineage>
</organism>
<feature type="domain" description="Transposase (putative) gypsy type" evidence="3">
    <location>
        <begin position="136"/>
        <end position="199"/>
    </location>
</feature>
<accession>A0A484KU84</accession>
<feature type="compositionally biased region" description="Acidic residues" evidence="2">
    <location>
        <begin position="466"/>
        <end position="480"/>
    </location>
</feature>
<keyword evidence="5" id="KW-1185">Reference proteome</keyword>
<evidence type="ECO:0000256" key="2">
    <source>
        <dbReference type="SAM" id="MobiDB-lite"/>
    </source>
</evidence>
<feature type="region of interest" description="Disordered" evidence="2">
    <location>
        <begin position="459"/>
        <end position="511"/>
    </location>
</feature>
<evidence type="ECO:0000259" key="3">
    <source>
        <dbReference type="Pfam" id="PF04195"/>
    </source>
</evidence>
<dbReference type="OrthoDB" id="1752359at2759"/>